<organism evidence="1 2">
    <name type="scientific">Parabacteroides segnis</name>
    <dbReference type="NCBI Taxonomy" id="2763058"/>
    <lineage>
        <taxon>Bacteria</taxon>
        <taxon>Pseudomonadati</taxon>
        <taxon>Bacteroidota</taxon>
        <taxon>Bacteroidia</taxon>
        <taxon>Bacteroidales</taxon>
        <taxon>Tannerellaceae</taxon>
        <taxon>Parabacteroides</taxon>
    </lineage>
</organism>
<name>A0ABR7E2Q0_9BACT</name>
<gene>
    <name evidence="1" type="ORF">H8S77_14200</name>
</gene>
<dbReference type="RefSeq" id="WP_186959974.1">
    <property type="nucleotide sequence ID" value="NZ_JACOOI010000015.1"/>
</dbReference>
<evidence type="ECO:0000313" key="2">
    <source>
        <dbReference type="Proteomes" id="UP000644010"/>
    </source>
</evidence>
<dbReference type="EMBL" id="JACOOI010000015">
    <property type="protein sequence ID" value="MBC5644032.1"/>
    <property type="molecule type" value="Genomic_DNA"/>
</dbReference>
<protein>
    <submittedName>
        <fullName evidence="1">Uncharacterized protein</fullName>
    </submittedName>
</protein>
<comment type="caution">
    <text evidence="1">The sequence shown here is derived from an EMBL/GenBank/DDBJ whole genome shotgun (WGS) entry which is preliminary data.</text>
</comment>
<reference evidence="1 2" key="1">
    <citation type="submission" date="2020-08" db="EMBL/GenBank/DDBJ databases">
        <title>Genome public.</title>
        <authorList>
            <person name="Liu C."/>
            <person name="Sun Q."/>
        </authorList>
    </citation>
    <scope>NUCLEOTIDE SEQUENCE [LARGE SCALE GENOMIC DNA]</scope>
    <source>
        <strain evidence="1 2">BX2</strain>
    </source>
</reference>
<keyword evidence="2" id="KW-1185">Reference proteome</keyword>
<proteinExistence type="predicted"/>
<accession>A0ABR7E2Q0</accession>
<dbReference type="Proteomes" id="UP000644010">
    <property type="component" value="Unassembled WGS sequence"/>
</dbReference>
<sequence length="125" mass="14304">MITPEEKDKVVAYIMSMDHISSSIFYKSVKGLNVTENEFYMILEQLDRMGLIKQFGGYSVTKRAELDDFVRRGGFVGQEELFKANIEKLNAELLVLSKELEEPYAKRIKMLLDISVAISTLFGIK</sequence>
<evidence type="ECO:0000313" key="1">
    <source>
        <dbReference type="EMBL" id="MBC5644032.1"/>
    </source>
</evidence>